<protein>
    <submittedName>
        <fullName evidence="1">Uncharacterized protein</fullName>
    </submittedName>
</protein>
<accession>A0A3B0PLZ5</accession>
<name>A0A3B0PLZ5_9BACT</name>
<reference evidence="2" key="1">
    <citation type="submission" date="2018-06" db="EMBL/GenBank/DDBJ databases">
        <authorList>
            <consortium name="Pathogen Informatics"/>
        </authorList>
    </citation>
    <scope>NUCLEOTIDE SEQUENCE [LARGE SCALE GENOMIC DNA]</scope>
    <source>
        <strain evidence="2">NCTC10132</strain>
    </source>
</reference>
<proteinExistence type="predicted"/>
<evidence type="ECO:0000313" key="2">
    <source>
        <dbReference type="Proteomes" id="UP000257559"/>
    </source>
</evidence>
<evidence type="ECO:0000313" key="1">
    <source>
        <dbReference type="EMBL" id="SYV97649.1"/>
    </source>
</evidence>
<dbReference type="AlphaFoldDB" id="A0A3B0PLZ5"/>
<organism evidence="1 2">
    <name type="scientific">Mycoplasmopsis edwardii</name>
    <dbReference type="NCBI Taxonomy" id="53558"/>
    <lineage>
        <taxon>Bacteria</taxon>
        <taxon>Bacillati</taxon>
        <taxon>Mycoplasmatota</taxon>
        <taxon>Mycoplasmoidales</taxon>
        <taxon>Metamycoplasmataceae</taxon>
        <taxon>Mycoplasmopsis</taxon>
    </lineage>
</organism>
<sequence>MNPHLGVLQEAISNRLVNPNYIVPETDLPFDDYSSFLVKK</sequence>
<dbReference type="KEGG" id="medw:NCTC10132_01015"/>
<dbReference type="EMBL" id="LS991951">
    <property type="protein sequence ID" value="SYV97649.1"/>
    <property type="molecule type" value="Genomic_DNA"/>
</dbReference>
<keyword evidence="2" id="KW-1185">Reference proteome</keyword>
<gene>
    <name evidence="1" type="ORF">NCTC10132_01015</name>
</gene>
<dbReference type="Proteomes" id="UP000257559">
    <property type="component" value="Chromosome"/>
</dbReference>